<reference evidence="4" key="1">
    <citation type="submission" date="2020-10" db="EMBL/GenBank/DDBJ databases">
        <authorList>
            <person name="Castelo-Branco R."/>
            <person name="Eusebio N."/>
            <person name="Adriana R."/>
            <person name="Vieira A."/>
            <person name="Brugerolle De Fraissinette N."/>
            <person name="Rezende De Castro R."/>
            <person name="Schneider M.P."/>
            <person name="Vasconcelos V."/>
            <person name="Leao P.N."/>
        </authorList>
    </citation>
    <scope>NUCLEOTIDE SEQUENCE</scope>
    <source>
        <strain evidence="4">LEGE 11480</strain>
    </source>
</reference>
<keyword evidence="5" id="KW-1185">Reference proteome</keyword>
<feature type="domain" description="Glycoside hydrolase 123 N-terminal" evidence="3">
    <location>
        <begin position="65"/>
        <end position="202"/>
    </location>
</feature>
<gene>
    <name evidence="4" type="ORF">IQ266_02865</name>
</gene>
<accession>A0A928Z1P1</accession>
<dbReference type="Proteomes" id="UP000625316">
    <property type="component" value="Unassembled WGS sequence"/>
</dbReference>
<proteinExistence type="predicted"/>
<evidence type="ECO:0000313" key="5">
    <source>
        <dbReference type="Proteomes" id="UP000625316"/>
    </source>
</evidence>
<keyword evidence="1" id="KW-1133">Transmembrane helix</keyword>
<evidence type="ECO:0000256" key="1">
    <source>
        <dbReference type="SAM" id="Phobius"/>
    </source>
</evidence>
<dbReference type="Pfam" id="PF13320">
    <property type="entry name" value="GH123_cat"/>
    <property type="match status" value="1"/>
</dbReference>
<feature type="domain" description="Glycoside hydrolase 123 catalytic" evidence="2">
    <location>
        <begin position="356"/>
        <end position="499"/>
    </location>
</feature>
<protein>
    <submittedName>
        <fullName evidence="4">DUF4091 domain-containing protein</fullName>
    </submittedName>
</protein>
<evidence type="ECO:0000259" key="2">
    <source>
        <dbReference type="Pfam" id="PF13320"/>
    </source>
</evidence>
<evidence type="ECO:0000259" key="3">
    <source>
        <dbReference type="Pfam" id="PF22680"/>
    </source>
</evidence>
<dbReference type="InterPro" id="IPR025150">
    <property type="entry name" value="GH123_cat"/>
</dbReference>
<feature type="transmembrane region" description="Helical" evidence="1">
    <location>
        <begin position="16"/>
        <end position="36"/>
    </location>
</feature>
<keyword evidence="1" id="KW-0812">Transmembrane</keyword>
<evidence type="ECO:0000313" key="4">
    <source>
        <dbReference type="EMBL" id="MBE9028699.1"/>
    </source>
</evidence>
<keyword evidence="1" id="KW-0472">Membrane</keyword>
<name>A0A928Z1P1_9CYAN</name>
<dbReference type="Pfam" id="PF22680">
    <property type="entry name" value="Glyco_hydro_123_N_2"/>
    <property type="match status" value="1"/>
</dbReference>
<dbReference type="InterPro" id="IPR053850">
    <property type="entry name" value="Glyco_hydro_123_N_2"/>
</dbReference>
<dbReference type="AlphaFoldDB" id="A0A928Z1P1"/>
<dbReference type="RefSeq" id="WP_264323522.1">
    <property type="nucleotide sequence ID" value="NZ_JADEXQ010000006.1"/>
</dbReference>
<dbReference type="EMBL" id="JADEXQ010000006">
    <property type="protein sequence ID" value="MBE9028699.1"/>
    <property type="molecule type" value="Genomic_DNA"/>
</dbReference>
<organism evidence="4 5">
    <name type="scientific">Romeriopsis navalis LEGE 11480</name>
    <dbReference type="NCBI Taxonomy" id="2777977"/>
    <lineage>
        <taxon>Bacteria</taxon>
        <taxon>Bacillati</taxon>
        <taxon>Cyanobacteriota</taxon>
        <taxon>Cyanophyceae</taxon>
        <taxon>Leptolyngbyales</taxon>
        <taxon>Leptolyngbyaceae</taxon>
        <taxon>Romeriopsis</taxon>
        <taxon>Romeriopsis navalis</taxon>
    </lineage>
</organism>
<sequence length="544" mass="60574">MKLRFKHDLIRQFRQVILGLIGLITFVLVACSHNLWLPSAATTNLQVWAVDGLTRIGLNDTPGSNTEIKLFAARGEYEPFQIGIRANQQALNNVNVEVGNLVGPGGAIIDQSNITLYREHYVNVPNSSWTINNSTNRPLGAGWYADGLIPFVDPVTQQDLSGATLDAVPFNLGVQTNQPIWADVFVPTYAPAGDYEGTFTVTSDAGSATGTVLLHVWDFELPRKPSLNSSFSFWEPTSYASLAEFTKHRLMPATKINPVDEPNLINQWGLSSVRLPFWSGANIKTCRINEAPSVETIQNTSASHSDALLKYAYTADEINDCPGMYEPLKQWARNLHQAAVKQLVVMTPTPELYDDDSGSGQSAVDIWVVLPTQQEEAADRINTVQQKGDEVWSYTALVQDRYSPKWEIDFAPLNFRILPGFMNQSHNLTGTLYWQVDSWTNDPWNNVEVPWEDDLSQHYPGEGMLVYPGAMVGTSAIAPSMRLKWLREGVEDYEYVQILKNLGQAGQALSISREMAPDWKNWTRDPKAIASARERLAIAIENAS</sequence>
<comment type="caution">
    <text evidence="4">The sequence shown here is derived from an EMBL/GenBank/DDBJ whole genome shotgun (WGS) entry which is preliminary data.</text>
</comment>
<dbReference type="PROSITE" id="PS51257">
    <property type="entry name" value="PROKAR_LIPOPROTEIN"/>
    <property type="match status" value="1"/>
</dbReference>